<keyword evidence="7 9" id="KW-0378">Hydrolase</keyword>
<evidence type="ECO:0000256" key="2">
    <source>
        <dbReference type="ARBA" id="ARBA00022517"/>
    </source>
</evidence>
<feature type="binding site" evidence="9">
    <location>
        <position position="119"/>
    </location>
    <ligand>
        <name>Zn(2+)</name>
        <dbReference type="ChEBI" id="CHEBI:29105"/>
        <note>catalytic</note>
    </ligand>
</feature>
<comment type="similarity">
    <text evidence="1 9">Belongs to the endoribonuclease YbeY family.</text>
</comment>
<dbReference type="GO" id="GO:0008270">
    <property type="term" value="F:zinc ion binding"/>
    <property type="evidence" value="ECO:0007669"/>
    <property type="project" value="UniProtKB-UniRule"/>
</dbReference>
<dbReference type="InterPro" id="IPR020549">
    <property type="entry name" value="YbeY_CS"/>
</dbReference>
<evidence type="ECO:0000256" key="8">
    <source>
        <dbReference type="ARBA" id="ARBA00022833"/>
    </source>
</evidence>
<protein>
    <recommendedName>
        <fullName evidence="9">Endoribonuclease YbeY</fullName>
        <ecNumber evidence="9">3.1.-.-</ecNumber>
    </recommendedName>
</protein>
<dbReference type="SUPFAM" id="SSF55486">
    <property type="entry name" value="Metalloproteases ('zincins'), catalytic domain"/>
    <property type="match status" value="1"/>
</dbReference>
<gene>
    <name evidence="9" type="primary">ybeY</name>
    <name evidence="10" type="ORF">AE0388_0841</name>
</gene>
<feature type="binding site" evidence="9">
    <location>
        <position position="125"/>
    </location>
    <ligand>
        <name>Zn(2+)</name>
        <dbReference type="ChEBI" id="CHEBI:29105"/>
        <note>catalytic</note>
    </ligand>
</feature>
<evidence type="ECO:0000256" key="4">
    <source>
        <dbReference type="ARBA" id="ARBA00022722"/>
    </source>
</evidence>
<keyword evidence="4 9" id="KW-0540">Nuclease</keyword>
<dbReference type="EMBL" id="JTJZ01000015">
    <property type="protein sequence ID" value="KHS53353.1"/>
    <property type="molecule type" value="Genomic_DNA"/>
</dbReference>
<keyword evidence="2 9" id="KW-0690">Ribosome biogenesis</keyword>
<evidence type="ECO:0000256" key="6">
    <source>
        <dbReference type="ARBA" id="ARBA00022759"/>
    </source>
</evidence>
<keyword evidence="3 9" id="KW-0698">rRNA processing</keyword>
<dbReference type="EC" id="3.1.-.-" evidence="9"/>
<reference evidence="10 11" key="1">
    <citation type="submission" date="2014-11" db="EMBL/GenBank/DDBJ databases">
        <title>Draft Genome Sequence of Brevibacterium linens AE038-8.</title>
        <authorList>
            <person name="Maizel D."/>
            <person name="Utturkar S.M."/>
            <person name="Brown S.D."/>
            <person name="Ferrero M."/>
            <person name="Rosen B.P."/>
        </authorList>
    </citation>
    <scope>NUCLEOTIDE SEQUENCE [LARGE SCALE GENOMIC DNA]</scope>
    <source>
        <strain evidence="10 11">AE038-8</strain>
    </source>
</reference>
<accession>A0A0B9A3T3</accession>
<dbReference type="Proteomes" id="UP000031488">
    <property type="component" value="Unassembled WGS sequence"/>
</dbReference>
<dbReference type="GO" id="GO:0006364">
    <property type="term" value="P:rRNA processing"/>
    <property type="evidence" value="ECO:0007669"/>
    <property type="project" value="UniProtKB-UniRule"/>
</dbReference>
<keyword evidence="9" id="KW-0963">Cytoplasm</keyword>
<comment type="cofactor">
    <cofactor evidence="9">
        <name>Zn(2+)</name>
        <dbReference type="ChEBI" id="CHEBI:29105"/>
    </cofactor>
    <text evidence="9">Binds 1 zinc ion.</text>
</comment>
<proteinExistence type="inferred from homology"/>
<dbReference type="AlphaFoldDB" id="A0A0B9A3T3"/>
<dbReference type="PATRIC" id="fig|1703.6.peg.723"/>
<dbReference type="PANTHER" id="PTHR46986:SF1">
    <property type="entry name" value="ENDORIBONUCLEASE YBEY, CHLOROPLASTIC"/>
    <property type="match status" value="1"/>
</dbReference>
<dbReference type="InterPro" id="IPR002036">
    <property type="entry name" value="YbeY"/>
</dbReference>
<name>A0A0B9A3T3_BRELN</name>
<dbReference type="PROSITE" id="PS01306">
    <property type="entry name" value="UPF0054"/>
    <property type="match status" value="1"/>
</dbReference>
<comment type="caution">
    <text evidence="10">The sequence shown here is derived from an EMBL/GenBank/DDBJ whole genome shotgun (WGS) entry which is preliminary data.</text>
</comment>
<keyword evidence="11" id="KW-1185">Reference proteome</keyword>
<dbReference type="HAMAP" id="MF_00009">
    <property type="entry name" value="Endoribonucl_YbeY"/>
    <property type="match status" value="1"/>
</dbReference>
<evidence type="ECO:0000256" key="7">
    <source>
        <dbReference type="ARBA" id="ARBA00022801"/>
    </source>
</evidence>
<keyword evidence="6 9" id="KW-0255">Endonuclease</keyword>
<comment type="subcellular location">
    <subcellularLocation>
        <location evidence="9">Cytoplasm</location>
    </subcellularLocation>
</comment>
<feature type="binding site" evidence="9">
    <location>
        <position position="115"/>
    </location>
    <ligand>
        <name>Zn(2+)</name>
        <dbReference type="ChEBI" id="CHEBI:29105"/>
        <note>catalytic</note>
    </ligand>
</feature>
<keyword evidence="5 9" id="KW-0479">Metal-binding</keyword>
<dbReference type="OrthoDB" id="9807740at2"/>
<dbReference type="PANTHER" id="PTHR46986">
    <property type="entry name" value="ENDORIBONUCLEASE YBEY, CHLOROPLASTIC"/>
    <property type="match status" value="1"/>
</dbReference>
<dbReference type="RefSeq" id="WP_039207373.1">
    <property type="nucleotide sequence ID" value="NZ_JTJZ01000015.1"/>
</dbReference>
<dbReference type="STRING" id="1703.BLSMQ_2243"/>
<keyword evidence="8 9" id="KW-0862">Zinc</keyword>
<evidence type="ECO:0000256" key="3">
    <source>
        <dbReference type="ARBA" id="ARBA00022552"/>
    </source>
</evidence>
<organism evidence="10 11">
    <name type="scientific">Brevibacterium linens</name>
    <dbReference type="NCBI Taxonomy" id="1703"/>
    <lineage>
        <taxon>Bacteria</taxon>
        <taxon>Bacillati</taxon>
        <taxon>Actinomycetota</taxon>
        <taxon>Actinomycetes</taxon>
        <taxon>Micrococcales</taxon>
        <taxon>Brevibacteriaceae</taxon>
        <taxon>Brevibacterium</taxon>
    </lineage>
</organism>
<evidence type="ECO:0000256" key="5">
    <source>
        <dbReference type="ARBA" id="ARBA00022723"/>
    </source>
</evidence>
<evidence type="ECO:0000313" key="11">
    <source>
        <dbReference type="Proteomes" id="UP000031488"/>
    </source>
</evidence>
<keyword evidence="10" id="KW-0645">Protease</keyword>
<dbReference type="Gene3D" id="3.40.390.30">
    <property type="entry name" value="Metalloproteases ('zincins'), catalytic domain"/>
    <property type="match status" value="1"/>
</dbReference>
<dbReference type="NCBIfam" id="TIGR00043">
    <property type="entry name" value="rRNA maturation RNase YbeY"/>
    <property type="match status" value="1"/>
</dbReference>
<evidence type="ECO:0000256" key="1">
    <source>
        <dbReference type="ARBA" id="ARBA00010875"/>
    </source>
</evidence>
<dbReference type="InterPro" id="IPR023091">
    <property type="entry name" value="MetalPrtase_cat_dom_sf_prd"/>
</dbReference>
<comment type="function">
    <text evidence="9">Single strand-specific metallo-endoribonuclease involved in late-stage 70S ribosome quality control and in maturation of the 3' terminus of the 16S rRNA.</text>
</comment>
<keyword evidence="10" id="KW-0482">Metalloprotease</keyword>
<evidence type="ECO:0000256" key="9">
    <source>
        <dbReference type="HAMAP-Rule" id="MF_00009"/>
    </source>
</evidence>
<dbReference type="GO" id="GO:0004222">
    <property type="term" value="F:metalloendopeptidase activity"/>
    <property type="evidence" value="ECO:0007669"/>
    <property type="project" value="InterPro"/>
</dbReference>
<dbReference type="Pfam" id="PF02130">
    <property type="entry name" value="YbeY"/>
    <property type="match status" value="1"/>
</dbReference>
<dbReference type="GO" id="GO:0006508">
    <property type="term" value="P:proteolysis"/>
    <property type="evidence" value="ECO:0007669"/>
    <property type="project" value="UniProtKB-KW"/>
</dbReference>
<sequence length="162" mass="17871">MNTEILNETDAEVDLDEVVALTEYLGEALHMHPGAELAVTMVDSAAMSELHVTWMDLEGPTDVMSFPMDQLHRGEPDKPTEGQMGDIIICPEVAEAQAAAAGHSTMDEILLLTVHGFLHLLGYDHGEPEAREEMFALQRHLLLTFFAARYDGRTDIPTPTEV</sequence>
<evidence type="ECO:0000313" key="10">
    <source>
        <dbReference type="EMBL" id="KHS53353.1"/>
    </source>
</evidence>
<dbReference type="GO" id="GO:0005737">
    <property type="term" value="C:cytoplasm"/>
    <property type="evidence" value="ECO:0007669"/>
    <property type="project" value="UniProtKB-SubCell"/>
</dbReference>
<dbReference type="GO" id="GO:0004521">
    <property type="term" value="F:RNA endonuclease activity"/>
    <property type="evidence" value="ECO:0007669"/>
    <property type="project" value="UniProtKB-UniRule"/>
</dbReference>